<organism evidence="4 5">
    <name type="scientific">Rhodohalobacter sulfatireducens</name>
    <dbReference type="NCBI Taxonomy" id="2911366"/>
    <lineage>
        <taxon>Bacteria</taxon>
        <taxon>Pseudomonadati</taxon>
        <taxon>Balneolota</taxon>
        <taxon>Balneolia</taxon>
        <taxon>Balneolales</taxon>
        <taxon>Balneolaceae</taxon>
        <taxon>Rhodohalobacter</taxon>
    </lineage>
</organism>
<sequence>MRRFVLFSFLSALLFSLIASHSLAQSTISEKTEGMQKYEGFFDYWWDDTTGKIWLEVDKLDQEFIYVNSLAAGIGSNDIGLDRSQLGNTRIVKFEKVGPKVLMVQPNYDYRATSDNPLEEKSINEAFAQSVLFGFEVAAQQDERILIDITDFLMQDAHGVAERLSDTDQGNYSVDASRSAIHLPGTFNFPKNSEFEVTLTFTGSGAGSWLRSVTPSPNAVTVRQHHSFVELPNDDYQPREFDPRSGFFTVDYQDYSAPIGGEFYKQYIVRHRLEKKNPEAEVSEPVEPIIYYLDNGTPEPVRSALLEGGRWWNQAFEEIGYENAFQVRILPDDAHPLDVRYNVINWVHRSTRGWSYGSSVVDPRTGEIIKGNVLLGSLRVRQDYLIAEGLLAPYEEGIEPDDKMLEMALARIRQLSAHEIGHTLGIAHNFAASTNDLSSVMDYPHPRATVLPDGSLSLEEAYDTDIGEWDKRTVAYGYQDFPDNVNEDEALEEIIQETLDMDLLYISDEAARPQSGIHPKAHLWDYGTDVIDQMNHILEIRQTALNNFDEEVIQMGRPMADLENALVPIYLYHRYQIEAVSKLIGGVNYAYNLRGDGQANPQIIDGDLQRDAVQSLIQTLRAETLALPENILDIIPPQPAQTPYSREHFRGYSNPMLDPVAMAEVAANQSATMIFNPERGARLTTQSARNPDLPGLMEVAEEVLNATILGEMNEGYHGSIQRGINMAVFRNLVGLASHENASPDAKAITKMVLENLQVSLTERIFEIDDPTWNAHFNYILDLIEQYKEDPESFSTPPAPYTPPGSPIGSGKTIEYGCGIFPEGIPLGNLR</sequence>
<evidence type="ECO:0000259" key="3">
    <source>
        <dbReference type="Pfam" id="PF17148"/>
    </source>
</evidence>
<dbReference type="Pfam" id="PF16313">
    <property type="entry name" value="DUF4953"/>
    <property type="match status" value="1"/>
</dbReference>
<dbReference type="RefSeq" id="WP_237853305.1">
    <property type="nucleotide sequence ID" value="NZ_JAKLWS010000007.1"/>
</dbReference>
<keyword evidence="4" id="KW-0645">Protease</keyword>
<evidence type="ECO:0000256" key="1">
    <source>
        <dbReference type="SAM" id="SignalP"/>
    </source>
</evidence>
<dbReference type="InterPro" id="IPR033413">
    <property type="entry name" value="DUF5117"/>
</dbReference>
<feature type="chain" id="PRO_5046740900" evidence="1">
    <location>
        <begin position="25"/>
        <end position="830"/>
    </location>
</feature>
<gene>
    <name evidence="4" type="ORF">L6773_07805</name>
</gene>
<name>A0ABS9KC83_9BACT</name>
<dbReference type="SUPFAM" id="SSF55486">
    <property type="entry name" value="Metalloproteases ('zincins'), catalytic domain"/>
    <property type="match status" value="1"/>
</dbReference>
<dbReference type="InterPro" id="IPR034032">
    <property type="entry name" value="Zn_MMP-like_bac"/>
</dbReference>
<evidence type="ECO:0000259" key="2">
    <source>
        <dbReference type="Pfam" id="PF16313"/>
    </source>
</evidence>
<dbReference type="GO" id="GO:0008237">
    <property type="term" value="F:metallopeptidase activity"/>
    <property type="evidence" value="ECO:0007669"/>
    <property type="project" value="UniProtKB-KW"/>
</dbReference>
<accession>A0ABS9KC83</accession>
<feature type="domain" description="DUF5117" evidence="3">
    <location>
        <begin position="85"/>
        <end position="276"/>
    </location>
</feature>
<dbReference type="Pfam" id="PF17148">
    <property type="entry name" value="DUF5117"/>
    <property type="match status" value="1"/>
</dbReference>
<evidence type="ECO:0000313" key="4">
    <source>
        <dbReference type="EMBL" id="MCG2588463.1"/>
    </source>
</evidence>
<feature type="signal peptide" evidence="1">
    <location>
        <begin position="1"/>
        <end position="24"/>
    </location>
</feature>
<dbReference type="EMBL" id="JAKLWS010000007">
    <property type="protein sequence ID" value="MCG2588463.1"/>
    <property type="molecule type" value="Genomic_DNA"/>
</dbReference>
<proteinExistence type="predicted"/>
<feature type="domain" description="EcxA zinc-binding" evidence="2">
    <location>
        <begin position="402"/>
        <end position="706"/>
    </location>
</feature>
<reference evidence="4" key="1">
    <citation type="submission" date="2022-01" db="EMBL/GenBank/DDBJ databases">
        <authorList>
            <person name="Wang Y."/>
        </authorList>
    </citation>
    <scope>NUCLEOTIDE SEQUENCE</scope>
    <source>
        <strain evidence="4">WB101</strain>
    </source>
</reference>
<keyword evidence="1" id="KW-0732">Signal</keyword>
<dbReference type="CDD" id="cd04276">
    <property type="entry name" value="ZnMc_MMP_like_2"/>
    <property type="match status" value="1"/>
</dbReference>
<dbReference type="InterPro" id="IPR032534">
    <property type="entry name" value="EcxA_zinc-bd"/>
</dbReference>
<dbReference type="PANTHER" id="PTHR38478">
    <property type="entry name" value="PEPTIDASE M1A AND M12B"/>
    <property type="match status" value="1"/>
</dbReference>
<protein>
    <submittedName>
        <fullName evidence="4">Zinc-dependent metalloprotease</fullName>
    </submittedName>
</protein>
<keyword evidence="4" id="KW-0482">Metalloprotease</keyword>
<dbReference type="PANTHER" id="PTHR38478:SF1">
    <property type="entry name" value="ZINC DEPENDENT METALLOPROTEASE DOMAIN LIPOPROTEIN"/>
    <property type="match status" value="1"/>
</dbReference>
<comment type="caution">
    <text evidence="4">The sequence shown here is derived from an EMBL/GenBank/DDBJ whole genome shotgun (WGS) entry which is preliminary data.</text>
</comment>
<dbReference type="Proteomes" id="UP001165366">
    <property type="component" value="Unassembled WGS sequence"/>
</dbReference>
<keyword evidence="4" id="KW-0378">Hydrolase</keyword>
<reference evidence="4" key="2">
    <citation type="submission" date="2024-05" db="EMBL/GenBank/DDBJ databases">
        <title>Rhodohalobacter halophilus gen. nov., sp. nov., a moderately halophilic member of the family Balneolaceae.</title>
        <authorList>
            <person name="Xia J."/>
        </authorList>
    </citation>
    <scope>NUCLEOTIDE SEQUENCE</scope>
    <source>
        <strain evidence="4">WB101</strain>
    </source>
</reference>
<keyword evidence="5" id="KW-1185">Reference proteome</keyword>
<evidence type="ECO:0000313" key="5">
    <source>
        <dbReference type="Proteomes" id="UP001165366"/>
    </source>
</evidence>